<dbReference type="AlphaFoldDB" id="X1EH95"/>
<reference evidence="1" key="1">
    <citation type="journal article" date="2014" name="Front. Microbiol.">
        <title>High frequency of phylogenetically diverse reductive dehalogenase-homologous genes in deep subseafloor sedimentary metagenomes.</title>
        <authorList>
            <person name="Kawai M."/>
            <person name="Futagami T."/>
            <person name="Toyoda A."/>
            <person name="Takaki Y."/>
            <person name="Nishi S."/>
            <person name="Hori S."/>
            <person name="Arai W."/>
            <person name="Tsubouchi T."/>
            <person name="Morono Y."/>
            <person name="Uchiyama I."/>
            <person name="Ito T."/>
            <person name="Fujiyama A."/>
            <person name="Inagaki F."/>
            <person name="Takami H."/>
        </authorList>
    </citation>
    <scope>NUCLEOTIDE SEQUENCE</scope>
    <source>
        <strain evidence="1">Expedition CK06-06</strain>
    </source>
</reference>
<protein>
    <submittedName>
        <fullName evidence="1">Uncharacterized protein</fullName>
    </submittedName>
</protein>
<organism evidence="1">
    <name type="scientific">marine sediment metagenome</name>
    <dbReference type="NCBI Taxonomy" id="412755"/>
    <lineage>
        <taxon>unclassified sequences</taxon>
        <taxon>metagenomes</taxon>
        <taxon>ecological metagenomes</taxon>
    </lineage>
</organism>
<gene>
    <name evidence="1" type="ORF">S03H2_21913</name>
</gene>
<evidence type="ECO:0000313" key="1">
    <source>
        <dbReference type="EMBL" id="GAH32711.1"/>
    </source>
</evidence>
<sequence>MTASDAKPFYACKFIKDNKLNGKMFNYWTEGGFIAWGQEPDLKTGRIPLQLFIDSRAQRAYDIKMYRSWLEITAGGPIAQSARKEKRKLTAEDYTKIDQWIDETFKRYGIWVVLMP</sequence>
<proteinExistence type="predicted"/>
<name>X1EH95_9ZZZZ</name>
<feature type="non-terminal residue" evidence="1">
    <location>
        <position position="116"/>
    </location>
</feature>
<comment type="caution">
    <text evidence="1">The sequence shown here is derived from an EMBL/GenBank/DDBJ whole genome shotgun (WGS) entry which is preliminary data.</text>
</comment>
<accession>X1EH95</accession>
<dbReference type="EMBL" id="BARU01011725">
    <property type="protein sequence ID" value="GAH32711.1"/>
    <property type="molecule type" value="Genomic_DNA"/>
</dbReference>